<reference evidence="2 3" key="1">
    <citation type="journal article" date="2024" name="Int. J. Syst. Evol. Microbiol.">
        <title>Clostridium omnivorum sp. nov., isolated from anoxic soil under the treatment of reductive soil disinfestation.</title>
        <authorList>
            <person name="Ueki A."/>
            <person name="Tonouchi A."/>
            <person name="Kaku N."/>
            <person name="Honma S."/>
            <person name="Ueki K."/>
        </authorList>
    </citation>
    <scope>NUCLEOTIDE SEQUENCE [LARGE SCALE GENOMIC DNA]</scope>
    <source>
        <strain evidence="2 3">E14</strain>
    </source>
</reference>
<accession>A0ABQ5N6F8</accession>
<evidence type="ECO:0000256" key="1">
    <source>
        <dbReference type="SAM" id="Phobius"/>
    </source>
</evidence>
<organism evidence="2 3">
    <name type="scientific">Clostridium omnivorum</name>
    <dbReference type="NCBI Taxonomy" id="1604902"/>
    <lineage>
        <taxon>Bacteria</taxon>
        <taxon>Bacillati</taxon>
        <taxon>Bacillota</taxon>
        <taxon>Clostridia</taxon>
        <taxon>Eubacteriales</taxon>
        <taxon>Clostridiaceae</taxon>
        <taxon>Clostridium</taxon>
    </lineage>
</organism>
<dbReference type="Pfam" id="PF22564">
    <property type="entry name" value="HAAS"/>
    <property type="match status" value="1"/>
</dbReference>
<dbReference type="EMBL" id="BRXR01000001">
    <property type="protein sequence ID" value="GLC30828.1"/>
    <property type="molecule type" value="Genomic_DNA"/>
</dbReference>
<dbReference type="Proteomes" id="UP001208567">
    <property type="component" value="Unassembled WGS sequence"/>
</dbReference>
<keyword evidence="3" id="KW-1185">Reference proteome</keyword>
<evidence type="ECO:0008006" key="4">
    <source>
        <dbReference type="Google" id="ProtNLM"/>
    </source>
</evidence>
<evidence type="ECO:0000313" key="2">
    <source>
        <dbReference type="EMBL" id="GLC30828.1"/>
    </source>
</evidence>
<feature type="transmembrane region" description="Helical" evidence="1">
    <location>
        <begin position="92"/>
        <end position="110"/>
    </location>
</feature>
<protein>
    <recommendedName>
        <fullName evidence="4">DUF1700 domain-containing protein</fullName>
    </recommendedName>
</protein>
<dbReference type="RefSeq" id="WP_264850107.1">
    <property type="nucleotide sequence ID" value="NZ_BRXR01000001.1"/>
</dbReference>
<sequence length="201" mass="22447">MNKDEFLREIEKSLDKISEKERTEILYDYEEHFMIGKENGKSEEEICLELGSPKEIANNYLLNRTEDSFEGDKKEEPKENYEPKLNNDRRNLYIGSGIIVAVIAFFLLGYSPVIRYNHTGNHINGNTVETGGIRIDETGIHGNGISIDSNGVKVPGVRVDSNGIKVPGVRVDSNGVKVPGVNIDDNGVNIDLQDVKIDIKN</sequence>
<comment type="caution">
    <text evidence="2">The sequence shown here is derived from an EMBL/GenBank/DDBJ whole genome shotgun (WGS) entry which is preliminary data.</text>
</comment>
<keyword evidence="1" id="KW-0812">Transmembrane</keyword>
<keyword evidence="1" id="KW-0472">Membrane</keyword>
<proteinExistence type="predicted"/>
<name>A0ABQ5N6F8_9CLOT</name>
<keyword evidence="1" id="KW-1133">Transmembrane helix</keyword>
<gene>
    <name evidence="2" type="ORF">bsdE14_22380</name>
</gene>
<evidence type="ECO:0000313" key="3">
    <source>
        <dbReference type="Proteomes" id="UP001208567"/>
    </source>
</evidence>